<dbReference type="Gene3D" id="3.60.110.10">
    <property type="entry name" value="Carbon-nitrogen hydrolase"/>
    <property type="match status" value="1"/>
</dbReference>
<evidence type="ECO:0000256" key="6">
    <source>
        <dbReference type="ARBA" id="ARBA00022989"/>
    </source>
</evidence>
<evidence type="ECO:0000259" key="10">
    <source>
        <dbReference type="PROSITE" id="PS50263"/>
    </source>
</evidence>
<comment type="similarity">
    <text evidence="2 9">Belongs to the CN hydrolase family. Apolipoprotein N-acyltransferase subfamily.</text>
</comment>
<dbReference type="Proteomes" id="UP000316649">
    <property type="component" value="Unassembled WGS sequence"/>
</dbReference>
<comment type="caution">
    <text evidence="11">The sequence shown here is derived from an EMBL/GenBank/DDBJ whole genome shotgun (WGS) entry which is preliminary data.</text>
</comment>
<comment type="pathway">
    <text evidence="9">Protein modification; lipoprotein biosynthesis (N-acyl transfer).</text>
</comment>
<feature type="transmembrane region" description="Helical" evidence="9">
    <location>
        <begin position="64"/>
        <end position="81"/>
    </location>
</feature>
<dbReference type="InterPro" id="IPR036526">
    <property type="entry name" value="C-N_Hydrolase_sf"/>
</dbReference>
<feature type="transmembrane region" description="Helical" evidence="9">
    <location>
        <begin position="20"/>
        <end position="52"/>
    </location>
</feature>
<dbReference type="OrthoDB" id="9804277at2"/>
<evidence type="ECO:0000313" key="11">
    <source>
        <dbReference type="EMBL" id="TVO72482.1"/>
    </source>
</evidence>
<evidence type="ECO:0000313" key="12">
    <source>
        <dbReference type="Proteomes" id="UP000316649"/>
    </source>
</evidence>
<dbReference type="InterPro" id="IPR003010">
    <property type="entry name" value="C-N_Hydrolase"/>
</dbReference>
<dbReference type="SUPFAM" id="SSF56317">
    <property type="entry name" value="Carbon-nitrogen hydrolase"/>
    <property type="match status" value="1"/>
</dbReference>
<keyword evidence="7 9" id="KW-0472">Membrane</keyword>
<evidence type="ECO:0000256" key="8">
    <source>
        <dbReference type="ARBA" id="ARBA00023315"/>
    </source>
</evidence>
<keyword evidence="12" id="KW-1185">Reference proteome</keyword>
<dbReference type="UniPathway" id="UPA00666"/>
<keyword evidence="8 9" id="KW-0012">Acyltransferase</keyword>
<dbReference type="GO" id="GO:0005886">
    <property type="term" value="C:plasma membrane"/>
    <property type="evidence" value="ECO:0007669"/>
    <property type="project" value="UniProtKB-SubCell"/>
</dbReference>
<dbReference type="PANTHER" id="PTHR38686">
    <property type="entry name" value="APOLIPOPROTEIN N-ACYLTRANSFERASE"/>
    <property type="match status" value="1"/>
</dbReference>
<dbReference type="InterPro" id="IPR004563">
    <property type="entry name" value="Apolipo_AcylTrfase"/>
</dbReference>
<dbReference type="EC" id="2.3.1.269" evidence="9"/>
<dbReference type="InterPro" id="IPR045378">
    <property type="entry name" value="LNT_N"/>
</dbReference>
<keyword evidence="11" id="KW-0449">Lipoprotein</keyword>
<reference evidence="11 12" key="1">
    <citation type="submission" date="2019-07" db="EMBL/GenBank/DDBJ databases">
        <title>The pathways for chlorine oxyanion respiration interact through the shared metabolite chlorate.</title>
        <authorList>
            <person name="Barnum T.P."/>
            <person name="Cheng Y."/>
            <person name="Hill K.A."/>
            <person name="Lucas L.N."/>
            <person name="Carlson H.K."/>
            <person name="Coates J.D."/>
        </authorList>
    </citation>
    <scope>NUCLEOTIDE SEQUENCE [LARGE SCALE GENOMIC DNA]</scope>
    <source>
        <strain evidence="11 12">BK-1</strain>
    </source>
</reference>
<sequence>MGRIRPASRFLGNPLWRYLGAFAAGALSVLAFAPFALYPLALMGPLLLLWLLPSSTPKQGFRLGWAYGMGLLGFGVFWLHISIDQFGNLGTLAAMAITLLFVFALALLYGLMGWAVAKCLQLDLPPKELLWIFPSIWVLGEWLRGWFLSGFPWLVLGYSQIDSPLNGFAPLLGVYGVSWMLMLSVVLLYRLLLPGTRKRLWVAGGLGLIWGGGLLLNLVSWTEPAGNPFRVSMIQANIAQEAKWRRDMLRPTLERYTQLTRGEWQSRLIIWPETAVPAFAHQVEDSVLQPLSAEAVANESELLVGIPVWDGDTGAYYNSLMTLGGQRTHYAKRHLVPFGEFMPLKRWLRPLIQWLQIPMSDFTPGSAERPLLTVAGYPAGVSICYEDAFGEEVAQALPEAAFLVNVSNDAWFGDSLAPPQHLEIARMRALETGRYMLRSTNTGISALIDPKGKLQGFSPAFQAHVLSGEVVPMQGATPYVRVGNWAVILFSMLLLIFTLWRLRR</sequence>
<keyword evidence="6 9" id="KW-1133">Transmembrane helix</keyword>
<evidence type="ECO:0000256" key="1">
    <source>
        <dbReference type="ARBA" id="ARBA00004651"/>
    </source>
</evidence>
<keyword evidence="3 9" id="KW-1003">Cell membrane</keyword>
<feature type="transmembrane region" description="Helical" evidence="9">
    <location>
        <begin position="93"/>
        <end position="117"/>
    </location>
</feature>
<proteinExistence type="inferred from homology"/>
<comment type="function">
    <text evidence="9">Catalyzes the phospholipid dependent N-acylation of the N-terminal cysteine of apolipoprotein, the last step in lipoprotein maturation.</text>
</comment>
<dbReference type="Pfam" id="PF00795">
    <property type="entry name" value="CN_hydrolase"/>
    <property type="match status" value="1"/>
</dbReference>
<dbReference type="RefSeq" id="WP_144359486.1">
    <property type="nucleotide sequence ID" value="NZ_VMNH01000016.1"/>
</dbReference>
<dbReference type="PROSITE" id="PS50263">
    <property type="entry name" value="CN_HYDROLASE"/>
    <property type="match status" value="1"/>
</dbReference>
<feature type="transmembrane region" description="Helical" evidence="9">
    <location>
        <begin position="167"/>
        <end position="188"/>
    </location>
</feature>
<name>A0A558DUL4_9GAMM</name>
<accession>A0A558DUL4</accession>
<comment type="subcellular location">
    <subcellularLocation>
        <location evidence="1 9">Cell membrane</location>
        <topology evidence="1 9">Multi-pass membrane protein</topology>
    </subcellularLocation>
</comment>
<evidence type="ECO:0000256" key="2">
    <source>
        <dbReference type="ARBA" id="ARBA00010065"/>
    </source>
</evidence>
<evidence type="ECO:0000256" key="9">
    <source>
        <dbReference type="HAMAP-Rule" id="MF_01148"/>
    </source>
</evidence>
<gene>
    <name evidence="9 11" type="primary">lnt</name>
    <name evidence="11" type="ORF">FHP88_12880</name>
</gene>
<comment type="catalytic activity">
    <reaction evidence="9">
        <text>N-terminal S-1,2-diacyl-sn-glyceryl-L-cysteinyl-[lipoprotein] + a glycerophospholipid = N-acyl-S-1,2-diacyl-sn-glyceryl-L-cysteinyl-[lipoprotein] + a 2-acyl-sn-glycero-3-phospholipid + H(+)</text>
        <dbReference type="Rhea" id="RHEA:48228"/>
        <dbReference type="Rhea" id="RHEA-COMP:14681"/>
        <dbReference type="Rhea" id="RHEA-COMP:14684"/>
        <dbReference type="ChEBI" id="CHEBI:15378"/>
        <dbReference type="ChEBI" id="CHEBI:136912"/>
        <dbReference type="ChEBI" id="CHEBI:140656"/>
        <dbReference type="ChEBI" id="CHEBI:140657"/>
        <dbReference type="ChEBI" id="CHEBI:140660"/>
        <dbReference type="EC" id="2.3.1.269"/>
    </reaction>
</comment>
<keyword evidence="4 9" id="KW-0808">Transferase</keyword>
<dbReference type="GO" id="GO:0042158">
    <property type="term" value="P:lipoprotein biosynthetic process"/>
    <property type="evidence" value="ECO:0007669"/>
    <property type="project" value="UniProtKB-UniRule"/>
</dbReference>
<organism evidence="11 12">
    <name type="scientific">Sedimenticola selenatireducens</name>
    <dbReference type="NCBI Taxonomy" id="191960"/>
    <lineage>
        <taxon>Bacteria</taxon>
        <taxon>Pseudomonadati</taxon>
        <taxon>Pseudomonadota</taxon>
        <taxon>Gammaproteobacteria</taxon>
        <taxon>Chromatiales</taxon>
        <taxon>Sedimenticolaceae</taxon>
        <taxon>Sedimenticola</taxon>
    </lineage>
</organism>
<dbReference type="CDD" id="cd07571">
    <property type="entry name" value="ALP_N-acyl_transferase"/>
    <property type="match status" value="1"/>
</dbReference>
<evidence type="ECO:0000256" key="4">
    <source>
        <dbReference type="ARBA" id="ARBA00022679"/>
    </source>
</evidence>
<evidence type="ECO:0000256" key="3">
    <source>
        <dbReference type="ARBA" id="ARBA00022475"/>
    </source>
</evidence>
<dbReference type="GO" id="GO:0016410">
    <property type="term" value="F:N-acyltransferase activity"/>
    <property type="evidence" value="ECO:0007669"/>
    <property type="project" value="UniProtKB-UniRule"/>
</dbReference>
<dbReference type="AlphaFoldDB" id="A0A558DUL4"/>
<feature type="transmembrane region" description="Helical" evidence="9">
    <location>
        <begin position="482"/>
        <end position="502"/>
    </location>
</feature>
<keyword evidence="5 9" id="KW-0812">Transmembrane</keyword>
<dbReference type="Pfam" id="PF20154">
    <property type="entry name" value="LNT_N"/>
    <property type="match status" value="1"/>
</dbReference>
<dbReference type="HAMAP" id="MF_01148">
    <property type="entry name" value="Lnt"/>
    <property type="match status" value="1"/>
</dbReference>
<evidence type="ECO:0000256" key="5">
    <source>
        <dbReference type="ARBA" id="ARBA00022692"/>
    </source>
</evidence>
<dbReference type="EMBL" id="VMNH01000016">
    <property type="protein sequence ID" value="TVO72482.1"/>
    <property type="molecule type" value="Genomic_DNA"/>
</dbReference>
<feature type="domain" description="CN hydrolase" evidence="10">
    <location>
        <begin position="234"/>
        <end position="472"/>
    </location>
</feature>
<feature type="transmembrane region" description="Helical" evidence="9">
    <location>
        <begin position="200"/>
        <end position="221"/>
    </location>
</feature>
<dbReference type="NCBIfam" id="TIGR00546">
    <property type="entry name" value="lnt"/>
    <property type="match status" value="1"/>
</dbReference>
<protein>
    <recommendedName>
        <fullName evidence="9">Apolipoprotein N-acyltransferase</fullName>
        <shortName evidence="9">ALP N-acyltransferase</shortName>
        <ecNumber evidence="9">2.3.1.269</ecNumber>
    </recommendedName>
</protein>
<dbReference type="PANTHER" id="PTHR38686:SF1">
    <property type="entry name" value="APOLIPOPROTEIN N-ACYLTRANSFERASE"/>
    <property type="match status" value="1"/>
</dbReference>
<evidence type="ECO:0000256" key="7">
    <source>
        <dbReference type="ARBA" id="ARBA00023136"/>
    </source>
</evidence>